<dbReference type="Gene3D" id="1.10.10.60">
    <property type="entry name" value="Homeodomain-like"/>
    <property type="match status" value="2"/>
</dbReference>
<proteinExistence type="predicted"/>
<evidence type="ECO:0000313" key="4">
    <source>
        <dbReference type="EMBL" id="SMF77886.1"/>
    </source>
</evidence>
<reference evidence="4 5" key="1">
    <citation type="submission" date="2017-04" db="EMBL/GenBank/DDBJ databases">
        <authorList>
            <person name="Afonso C.L."/>
            <person name="Miller P.J."/>
            <person name="Scott M.A."/>
            <person name="Spackman E."/>
            <person name="Goraichik I."/>
            <person name="Dimitrov K.M."/>
            <person name="Suarez D.L."/>
            <person name="Swayne D.E."/>
        </authorList>
    </citation>
    <scope>NUCLEOTIDE SEQUENCE [LARGE SCALE GENOMIC DNA]</scope>
    <source>
        <strain evidence="4 5">N3/975</strain>
    </source>
</reference>
<evidence type="ECO:0000259" key="3">
    <source>
        <dbReference type="PROSITE" id="PS01124"/>
    </source>
</evidence>
<dbReference type="SMART" id="SM00342">
    <property type="entry name" value="HTH_ARAC"/>
    <property type="match status" value="1"/>
</dbReference>
<evidence type="ECO:0000256" key="2">
    <source>
        <dbReference type="ARBA" id="ARBA00023163"/>
    </source>
</evidence>
<dbReference type="PANTHER" id="PTHR47893:SF1">
    <property type="entry name" value="REGULATORY PROTEIN PCHR"/>
    <property type="match status" value="1"/>
</dbReference>
<dbReference type="EMBL" id="LT840184">
    <property type="protein sequence ID" value="SMF77886.1"/>
    <property type="molecule type" value="Genomic_DNA"/>
</dbReference>
<dbReference type="GO" id="GO:0003700">
    <property type="term" value="F:DNA-binding transcription factor activity"/>
    <property type="evidence" value="ECO:0007669"/>
    <property type="project" value="InterPro"/>
</dbReference>
<dbReference type="InterPro" id="IPR018060">
    <property type="entry name" value="HTH_AraC"/>
</dbReference>
<accession>A0A1X7H1P3</accession>
<dbReference type="PANTHER" id="PTHR47893">
    <property type="entry name" value="REGULATORY PROTEIN PCHR"/>
    <property type="match status" value="1"/>
</dbReference>
<dbReference type="Pfam" id="PF12833">
    <property type="entry name" value="HTH_18"/>
    <property type="match status" value="1"/>
</dbReference>
<dbReference type="STRING" id="1313296.SAMN05661091_1496"/>
<evidence type="ECO:0000313" key="5">
    <source>
        <dbReference type="Proteomes" id="UP000192940"/>
    </source>
</evidence>
<evidence type="ECO:0000256" key="1">
    <source>
        <dbReference type="ARBA" id="ARBA00023015"/>
    </source>
</evidence>
<keyword evidence="2" id="KW-0804">Transcription</keyword>
<protein>
    <submittedName>
        <fullName evidence="4">AraC-type DNA-binding protein</fullName>
    </submittedName>
</protein>
<dbReference type="AlphaFoldDB" id="A0A1X7H1P3"/>
<dbReference type="PROSITE" id="PS01124">
    <property type="entry name" value="HTH_ARAC_FAMILY_2"/>
    <property type="match status" value="1"/>
</dbReference>
<dbReference type="GO" id="GO:0043565">
    <property type="term" value="F:sequence-specific DNA binding"/>
    <property type="evidence" value="ECO:0007669"/>
    <property type="project" value="InterPro"/>
</dbReference>
<sequence length="332" mass="38507">MIIAGGYDKHIFYGNSIEIHRQDEECTIFKMKDDSGTGVMTSYDVFPGTKLMYNDFQMKSCFSEFRPNAQMLTINHCREGRIECEVQNGSYMYLDEGDLQISTKNHPDQTFGFPLNEYRGITIGIYLDEAMKASASIFEPFSVDLRLLCAKFCNEDRSFLMRTTEPIRQIFTELYAVPELIRIPYFRIKIIELLLILSAVDVSEDGESRPYFPKKQVETVKVIMEYIRKHLDRHMTLQDLSSRFNISQTAMKLCFKAIYGQSIYAYLRKYRMERAAYLLRHSDDTITIIAGKVGYSNPSKFAAAFKEIKGMTPAMYQKDVVRMEHTQTDWSG</sequence>
<dbReference type="RefSeq" id="WP_208918422.1">
    <property type="nucleotide sequence ID" value="NZ_LT840184.1"/>
</dbReference>
<dbReference type="SUPFAM" id="SSF46689">
    <property type="entry name" value="Homeodomain-like"/>
    <property type="match status" value="2"/>
</dbReference>
<gene>
    <name evidence="4" type="ORF">SAMN05661091_1496</name>
</gene>
<dbReference type="InterPro" id="IPR009057">
    <property type="entry name" value="Homeodomain-like_sf"/>
</dbReference>
<organism evidence="4 5">
    <name type="scientific">Paenibacillus uliginis N3/975</name>
    <dbReference type="NCBI Taxonomy" id="1313296"/>
    <lineage>
        <taxon>Bacteria</taxon>
        <taxon>Bacillati</taxon>
        <taxon>Bacillota</taxon>
        <taxon>Bacilli</taxon>
        <taxon>Bacillales</taxon>
        <taxon>Paenibacillaceae</taxon>
        <taxon>Paenibacillus</taxon>
    </lineage>
</organism>
<keyword evidence="5" id="KW-1185">Reference proteome</keyword>
<feature type="domain" description="HTH araC/xylS-type" evidence="3">
    <location>
        <begin position="221"/>
        <end position="319"/>
    </location>
</feature>
<keyword evidence="4" id="KW-0238">DNA-binding</keyword>
<dbReference type="Proteomes" id="UP000192940">
    <property type="component" value="Chromosome I"/>
</dbReference>
<name>A0A1X7H1P3_9BACL</name>
<keyword evidence="1" id="KW-0805">Transcription regulation</keyword>
<dbReference type="InterPro" id="IPR053142">
    <property type="entry name" value="PchR_regulatory_protein"/>
</dbReference>